<dbReference type="AlphaFoldDB" id="A0A1G1V3J8"/>
<keyword evidence="3" id="KW-0808">Transferase</keyword>
<evidence type="ECO:0000256" key="6">
    <source>
        <dbReference type="ARBA" id="ARBA00023136"/>
    </source>
</evidence>
<dbReference type="PANTHER" id="PTHR22926:SF3">
    <property type="entry name" value="UNDECAPRENYL-PHOSPHATE ALPHA-N-ACETYLGLUCOSAMINYL 1-PHOSPHATE TRANSFERASE"/>
    <property type="match status" value="1"/>
</dbReference>
<dbReference type="PANTHER" id="PTHR22926">
    <property type="entry name" value="PHOSPHO-N-ACETYLMURAMOYL-PENTAPEPTIDE-TRANSFERASE"/>
    <property type="match status" value="1"/>
</dbReference>
<evidence type="ECO:0008006" key="9">
    <source>
        <dbReference type="Google" id="ProtNLM"/>
    </source>
</evidence>
<protein>
    <recommendedName>
        <fullName evidence="9">Undecaprenyl-phosphate alpha-N-acetylglucosaminyl 1-phosphate transferase</fullName>
    </recommendedName>
</protein>
<evidence type="ECO:0000256" key="3">
    <source>
        <dbReference type="ARBA" id="ARBA00022679"/>
    </source>
</evidence>
<proteinExistence type="predicted"/>
<keyword evidence="6" id="KW-0472">Membrane</keyword>
<dbReference type="GO" id="GO:0005886">
    <property type="term" value="C:plasma membrane"/>
    <property type="evidence" value="ECO:0007669"/>
    <property type="project" value="UniProtKB-SubCell"/>
</dbReference>
<dbReference type="GO" id="GO:0044038">
    <property type="term" value="P:cell wall macromolecule biosynthetic process"/>
    <property type="evidence" value="ECO:0007669"/>
    <property type="project" value="TreeGrafter"/>
</dbReference>
<comment type="caution">
    <text evidence="7">The sequence shown here is derived from an EMBL/GenBank/DDBJ whole genome shotgun (WGS) entry which is preliminary data.</text>
</comment>
<dbReference type="Proteomes" id="UP000177967">
    <property type="component" value="Unassembled WGS sequence"/>
</dbReference>
<keyword evidence="4" id="KW-0812">Transmembrane</keyword>
<evidence type="ECO:0000313" key="7">
    <source>
        <dbReference type="EMBL" id="OGY09950.1"/>
    </source>
</evidence>
<gene>
    <name evidence="7" type="ORF">A2782_04580</name>
</gene>
<dbReference type="GO" id="GO:0071555">
    <property type="term" value="P:cell wall organization"/>
    <property type="evidence" value="ECO:0007669"/>
    <property type="project" value="TreeGrafter"/>
</dbReference>
<dbReference type="CDD" id="cd06853">
    <property type="entry name" value="GT_WecA_like"/>
    <property type="match status" value="1"/>
</dbReference>
<comment type="subcellular location">
    <subcellularLocation>
        <location evidence="1">Cell membrane</location>
        <topology evidence="1">Multi-pass membrane protein</topology>
    </subcellularLocation>
</comment>
<dbReference type="Pfam" id="PF00953">
    <property type="entry name" value="Glycos_transf_4"/>
    <property type="match status" value="1"/>
</dbReference>
<evidence type="ECO:0000256" key="4">
    <source>
        <dbReference type="ARBA" id="ARBA00022692"/>
    </source>
</evidence>
<dbReference type="InterPro" id="IPR000715">
    <property type="entry name" value="Glycosyl_transferase_4"/>
</dbReference>
<dbReference type="EMBL" id="MHBW01000003">
    <property type="protein sequence ID" value="OGY09950.1"/>
    <property type="molecule type" value="Genomic_DNA"/>
</dbReference>
<organism evidence="7 8">
    <name type="scientific">Candidatus Blackburnbacteria bacterium RIFCSPHIGHO2_01_FULL_43_15b</name>
    <dbReference type="NCBI Taxonomy" id="1797513"/>
    <lineage>
        <taxon>Bacteria</taxon>
        <taxon>Candidatus Blackburniibacteriota</taxon>
    </lineage>
</organism>
<dbReference type="GO" id="GO:0016780">
    <property type="term" value="F:phosphotransferase activity, for other substituted phosphate groups"/>
    <property type="evidence" value="ECO:0007669"/>
    <property type="project" value="InterPro"/>
</dbReference>
<evidence type="ECO:0000313" key="8">
    <source>
        <dbReference type="Proteomes" id="UP000177967"/>
    </source>
</evidence>
<name>A0A1G1V3J8_9BACT</name>
<evidence type="ECO:0000256" key="1">
    <source>
        <dbReference type="ARBA" id="ARBA00004651"/>
    </source>
</evidence>
<keyword evidence="5" id="KW-1133">Transmembrane helix</keyword>
<evidence type="ECO:0000256" key="2">
    <source>
        <dbReference type="ARBA" id="ARBA00022475"/>
    </source>
</evidence>
<dbReference type="GO" id="GO:0009103">
    <property type="term" value="P:lipopolysaccharide biosynthetic process"/>
    <property type="evidence" value="ECO:0007669"/>
    <property type="project" value="TreeGrafter"/>
</dbReference>
<accession>A0A1G1V3J8</accession>
<dbReference type="STRING" id="1797513.A2782_04580"/>
<sequence length="365" mass="39240">MPTLLNLFVLPTLVSLIISATATFLVIKNAKILKVLDDPQKRAHPATLHTKVVPRGGGLALFAAILTTSLLFLPTDQRLIGILIGAGIIVLIGFLDDRRDINPYWRLIGQFLAAAVVVASGIGIAFLSNPIGFGVIDLSHPQIQFDLFGTTRHLWVLSAAFALVWIIGLTNAVSWSSGVDGQLSGFVAIAAAVIAILSFHYSADITQWPITVLAAATLGAFLGFLPYHIYPQKIMPGFSGATLAGFMLAVLSILTTAKVGTLLLVLAIPVTDAGYIVIRRILSGKSPVKGDRSHLHHRLLNAGWSKQKIAFFYWGITAILGITALRLNATEKFYTMVGIVLLVGALIIWLTSRSLFSKLQDLDNG</sequence>
<keyword evidence="2" id="KW-1003">Cell membrane</keyword>
<evidence type="ECO:0000256" key="5">
    <source>
        <dbReference type="ARBA" id="ARBA00022989"/>
    </source>
</evidence>
<reference evidence="7 8" key="1">
    <citation type="journal article" date="2016" name="Nat. Commun.">
        <title>Thousands of microbial genomes shed light on interconnected biogeochemical processes in an aquifer system.</title>
        <authorList>
            <person name="Anantharaman K."/>
            <person name="Brown C.T."/>
            <person name="Hug L.A."/>
            <person name="Sharon I."/>
            <person name="Castelle C.J."/>
            <person name="Probst A.J."/>
            <person name="Thomas B.C."/>
            <person name="Singh A."/>
            <person name="Wilkins M.J."/>
            <person name="Karaoz U."/>
            <person name="Brodie E.L."/>
            <person name="Williams K.H."/>
            <person name="Hubbard S.S."/>
            <person name="Banfield J.F."/>
        </authorList>
    </citation>
    <scope>NUCLEOTIDE SEQUENCE [LARGE SCALE GENOMIC DNA]</scope>
</reference>